<evidence type="ECO:0000313" key="1">
    <source>
        <dbReference type="EMBL" id="STR02912.1"/>
    </source>
</evidence>
<protein>
    <recommendedName>
        <fullName evidence="3">SmpA / OmlA family</fullName>
    </recommendedName>
</protein>
<gene>
    <name evidence="1" type="ORF">NCTC13336_01800</name>
</gene>
<dbReference type="PROSITE" id="PS51257">
    <property type="entry name" value="PROKAR_LIPOPROTEIN"/>
    <property type="match status" value="1"/>
</dbReference>
<dbReference type="Proteomes" id="UP000254293">
    <property type="component" value="Unassembled WGS sequence"/>
</dbReference>
<dbReference type="EMBL" id="UGJJ01000002">
    <property type="protein sequence ID" value="STR02912.1"/>
    <property type="molecule type" value="Genomic_DNA"/>
</dbReference>
<sequence length="143" mass="16512">MRRLPLIVSIFLLAACVSDFRQRENAFLRRESETSLAQKIVKGQTTRAEIEAMFGRPSRGYNGCYGYYTVSLPFYNFLPTNFFYMKSRDDTWKLCIDYAEDNTVADYRFSHDVKTDIDSPAGSAIQVLFKRSEKSTQSTKENP</sequence>
<evidence type="ECO:0008006" key="3">
    <source>
        <dbReference type="Google" id="ProtNLM"/>
    </source>
</evidence>
<organism evidence="1 2">
    <name type="scientific">Kingella potus</name>
    <dbReference type="NCBI Taxonomy" id="265175"/>
    <lineage>
        <taxon>Bacteria</taxon>
        <taxon>Pseudomonadati</taxon>
        <taxon>Pseudomonadota</taxon>
        <taxon>Betaproteobacteria</taxon>
        <taxon>Neisseriales</taxon>
        <taxon>Neisseriaceae</taxon>
        <taxon>Kingella</taxon>
    </lineage>
</organism>
<dbReference type="AlphaFoldDB" id="A0A377R4K5"/>
<name>A0A377R4K5_9NEIS</name>
<accession>A0A377R4K5</accession>
<evidence type="ECO:0000313" key="2">
    <source>
        <dbReference type="Proteomes" id="UP000254293"/>
    </source>
</evidence>
<keyword evidence="2" id="KW-1185">Reference proteome</keyword>
<proteinExistence type="predicted"/>
<reference evidence="1 2" key="1">
    <citation type="submission" date="2018-06" db="EMBL/GenBank/DDBJ databases">
        <authorList>
            <consortium name="Pathogen Informatics"/>
            <person name="Doyle S."/>
        </authorList>
    </citation>
    <scope>NUCLEOTIDE SEQUENCE [LARGE SCALE GENOMIC DNA]</scope>
    <source>
        <strain evidence="1 2">NCTC13336</strain>
    </source>
</reference>